<organism evidence="1 2">
    <name type="scientific">Pelagibius litoralis</name>
    <dbReference type="NCBI Taxonomy" id="374515"/>
    <lineage>
        <taxon>Bacteria</taxon>
        <taxon>Pseudomonadati</taxon>
        <taxon>Pseudomonadota</taxon>
        <taxon>Alphaproteobacteria</taxon>
        <taxon>Rhodospirillales</taxon>
        <taxon>Rhodovibrionaceae</taxon>
        <taxon>Pelagibius</taxon>
    </lineage>
</organism>
<dbReference type="RefSeq" id="WP_167228430.1">
    <property type="nucleotide sequence ID" value="NZ_JAAQPH010000019.1"/>
</dbReference>
<keyword evidence="2" id="KW-1185">Reference proteome</keyword>
<dbReference type="Gene3D" id="3.40.50.300">
    <property type="entry name" value="P-loop containing nucleotide triphosphate hydrolases"/>
    <property type="match status" value="1"/>
</dbReference>
<dbReference type="AlphaFoldDB" id="A0A967F130"/>
<evidence type="ECO:0000313" key="2">
    <source>
        <dbReference type="Proteomes" id="UP000761264"/>
    </source>
</evidence>
<proteinExistence type="predicted"/>
<name>A0A967F130_9PROT</name>
<dbReference type="Pfam" id="PF13671">
    <property type="entry name" value="AAA_33"/>
    <property type="match status" value="1"/>
</dbReference>
<dbReference type="Proteomes" id="UP000761264">
    <property type="component" value="Unassembled WGS sequence"/>
</dbReference>
<keyword evidence="1" id="KW-0547">Nucleotide-binding</keyword>
<dbReference type="GO" id="GO:0005524">
    <property type="term" value="F:ATP binding"/>
    <property type="evidence" value="ECO:0007669"/>
    <property type="project" value="UniProtKB-KW"/>
</dbReference>
<reference evidence="1" key="1">
    <citation type="submission" date="2020-03" db="EMBL/GenBank/DDBJ databases">
        <title>Genome of Pelagibius litoralis DSM 21314T.</title>
        <authorList>
            <person name="Wang G."/>
        </authorList>
    </citation>
    <scope>NUCLEOTIDE SEQUENCE</scope>
    <source>
        <strain evidence="1">DSM 21314</strain>
    </source>
</reference>
<protein>
    <submittedName>
        <fullName evidence="1">ATP-binding protein</fullName>
    </submittedName>
</protein>
<dbReference type="SUPFAM" id="SSF52540">
    <property type="entry name" value="P-loop containing nucleoside triphosphate hydrolases"/>
    <property type="match status" value="1"/>
</dbReference>
<accession>A0A967F130</accession>
<dbReference type="InterPro" id="IPR027417">
    <property type="entry name" value="P-loop_NTPase"/>
</dbReference>
<dbReference type="EMBL" id="JAAQPH010000019">
    <property type="protein sequence ID" value="NIA71122.1"/>
    <property type="molecule type" value="Genomic_DNA"/>
</dbReference>
<keyword evidence="1" id="KW-0067">ATP-binding</keyword>
<gene>
    <name evidence="1" type="ORF">HBA54_21210</name>
</gene>
<sequence length="164" mass="17585">MTEAAPTLYLLCGKIAAGKSTLARRLGSAPACLLISEDAWLSELYPGEIQSLADYARCAERLRAAMGDHVQALLRAGLSVVLDFPANTVAARQWMRGIFEGAGADHELHVLDVPDAVCKTRLHQRNLTGAPVFAPDEADYDRIAGFFVPPAPEEGFNLVVHSGA</sequence>
<comment type="caution">
    <text evidence="1">The sequence shown here is derived from an EMBL/GenBank/DDBJ whole genome shotgun (WGS) entry which is preliminary data.</text>
</comment>
<evidence type="ECO:0000313" key="1">
    <source>
        <dbReference type="EMBL" id="NIA71122.1"/>
    </source>
</evidence>